<keyword evidence="1" id="KW-0812">Transmembrane</keyword>
<accession>A0A2I8VNY0</accession>
<keyword evidence="3" id="KW-1185">Reference proteome</keyword>
<dbReference type="Pfam" id="PF24287">
    <property type="entry name" value="DUF7475"/>
    <property type="match status" value="1"/>
</dbReference>
<evidence type="ECO:0000313" key="2">
    <source>
        <dbReference type="EMBL" id="AUV83623.1"/>
    </source>
</evidence>
<dbReference type="EMBL" id="CP026309">
    <property type="protein sequence ID" value="AUV83623.1"/>
    <property type="molecule type" value="Genomic_DNA"/>
</dbReference>
<dbReference type="GeneID" id="35594401"/>
<keyword evidence="1" id="KW-0472">Membrane</keyword>
<gene>
    <name evidence="2" type="ORF">C2R22_19875</name>
</gene>
<dbReference type="OrthoDB" id="330759at2157"/>
<keyword evidence="1" id="KW-1133">Transmembrane helix</keyword>
<organism evidence="2 3">
    <name type="scientific">Salinigranum rubrum</name>
    <dbReference type="NCBI Taxonomy" id="755307"/>
    <lineage>
        <taxon>Archaea</taxon>
        <taxon>Methanobacteriati</taxon>
        <taxon>Methanobacteriota</taxon>
        <taxon>Stenosarchaea group</taxon>
        <taxon>Halobacteria</taxon>
        <taxon>Halobacteriales</taxon>
        <taxon>Haloferacaceae</taxon>
        <taxon>Salinigranum</taxon>
    </lineage>
</organism>
<feature type="transmembrane region" description="Helical" evidence="1">
    <location>
        <begin position="92"/>
        <end position="114"/>
    </location>
</feature>
<evidence type="ECO:0000313" key="3">
    <source>
        <dbReference type="Proteomes" id="UP000236584"/>
    </source>
</evidence>
<reference evidence="2 3" key="1">
    <citation type="submission" date="2018-01" db="EMBL/GenBank/DDBJ databases">
        <title>Complete genome sequence of Salinigranum rubrum GX10T, an extremely halophilic archaeon isolated from a marine solar saltern.</title>
        <authorList>
            <person name="Han S."/>
        </authorList>
    </citation>
    <scope>NUCLEOTIDE SEQUENCE [LARGE SCALE GENOMIC DNA]</scope>
    <source>
        <strain evidence="2 3">GX10</strain>
    </source>
</reference>
<dbReference type="RefSeq" id="WP_103427312.1">
    <property type="nucleotide sequence ID" value="NZ_CP026309.1"/>
</dbReference>
<dbReference type="InterPro" id="IPR055898">
    <property type="entry name" value="DUF7475"/>
</dbReference>
<proteinExistence type="predicted"/>
<dbReference type="KEGG" id="srub:C2R22_19875"/>
<protein>
    <submittedName>
        <fullName evidence="2">Uncharacterized protein</fullName>
    </submittedName>
</protein>
<name>A0A2I8VNY0_9EURY</name>
<dbReference type="Proteomes" id="UP000236584">
    <property type="component" value="Chromosome"/>
</dbReference>
<feature type="transmembrane region" description="Helical" evidence="1">
    <location>
        <begin position="12"/>
        <end position="32"/>
    </location>
</feature>
<feature type="transmembrane region" description="Helical" evidence="1">
    <location>
        <begin position="65"/>
        <end position="86"/>
    </location>
</feature>
<evidence type="ECO:0000256" key="1">
    <source>
        <dbReference type="SAM" id="Phobius"/>
    </source>
</evidence>
<sequence>MVTLDTDSMTTLHWIGVALAAVSGIVHLVLGVRFLPGAFGISFLVATVGFAAGIAAILLNYRRRLFYAVGIPFTAGQVVIFAWTVVQGINELGAIAIVDKVAQIGFIVVLVLLLQRD</sequence>
<dbReference type="AlphaFoldDB" id="A0A2I8VNY0"/>
<feature type="transmembrane region" description="Helical" evidence="1">
    <location>
        <begin position="38"/>
        <end position="58"/>
    </location>
</feature>